<dbReference type="PANTHER" id="PTHR43155">
    <property type="entry name" value="CYCLIC DI-GMP PHOSPHODIESTERASE PA4108-RELATED"/>
    <property type="match status" value="1"/>
</dbReference>
<dbReference type="NCBIfam" id="TIGR00277">
    <property type="entry name" value="HDIG"/>
    <property type="match status" value="1"/>
</dbReference>
<dbReference type="PROSITE" id="PS51832">
    <property type="entry name" value="HD_GYP"/>
    <property type="match status" value="1"/>
</dbReference>
<sequence>MNFYKNPHGTSQTGENNKKIEDSKLGILFSNPIYNQKGTPQGSRTGANRLYGGYSSGLNAKNLSINYKQTLKIINEAFAQKTDLGQLFYVLHNILTTNMQSNFSAIGLLNARSNCINVKLIDKIGSIYNTKIMLNDDSNPLIKCYLTKTVQSCQDNKFLKANYLNNSPCMIFPLVSFGECLGVFIAGDNHQNTCSELYQFLSNYMAIFVHNRNLAELVDKNTDIDSLTGLSNHKCFQEELIRQIESCNKSKSALSVCIFDVLNISGINREFGHAKGDEIIKTVAKKIKQNIRNTDFAGRYGGDEIGIIMPNTTTDEAKYIAEYLSYALSCLLIDDVGPIKLSCGIATYPQTSKDHEKLVLLAEQAMYISKSKCYESGGCIIVTSEDYNFWDDEALKCFAEVLTKKHAQIGVDFEEELIHKFHNEQILSSKHMLEVVTSLAGTIDAKDPYTKGHSSLVSRYSEALARAIHLPEAEVERIKLGALLHDIGKIGIPENVLRKPAMLDDDEWAIMKQHPVIGAEKVLAPNESLRDLIPMVKYHHEHWDGTGYPCGLKGEEIPLNARIVSIADAYHALVSDRPYRKGLSVEKACEILKLGAGVQWDKELVRQFIIIAPSLSTTV</sequence>
<dbReference type="InterPro" id="IPR029016">
    <property type="entry name" value="GAF-like_dom_sf"/>
</dbReference>
<organism evidence="4 5">
    <name type="scientific">Candidatus Galligastranaerophilus intestinavium</name>
    <dbReference type="NCBI Taxonomy" id="2840836"/>
    <lineage>
        <taxon>Bacteria</taxon>
        <taxon>Candidatus Galligastranaerophilus</taxon>
    </lineage>
</organism>
<dbReference type="Gene3D" id="1.10.3210.10">
    <property type="entry name" value="Hypothetical protein af1432"/>
    <property type="match status" value="1"/>
</dbReference>
<dbReference type="Proteomes" id="UP000886865">
    <property type="component" value="Unassembled WGS sequence"/>
</dbReference>
<dbReference type="NCBIfam" id="TIGR00254">
    <property type="entry name" value="GGDEF"/>
    <property type="match status" value="1"/>
</dbReference>
<dbReference type="SUPFAM" id="SSF109604">
    <property type="entry name" value="HD-domain/PDEase-like"/>
    <property type="match status" value="1"/>
</dbReference>
<evidence type="ECO:0000259" key="3">
    <source>
        <dbReference type="PROSITE" id="PS51832"/>
    </source>
</evidence>
<dbReference type="InterPro" id="IPR000160">
    <property type="entry name" value="GGDEF_dom"/>
</dbReference>
<dbReference type="SMART" id="SM00471">
    <property type="entry name" value="HDc"/>
    <property type="match status" value="1"/>
</dbReference>
<dbReference type="EMBL" id="DVJQ01000049">
    <property type="protein sequence ID" value="HIS74510.1"/>
    <property type="molecule type" value="Genomic_DNA"/>
</dbReference>
<reference evidence="4" key="2">
    <citation type="journal article" date="2021" name="PeerJ">
        <title>Extensive microbial diversity within the chicken gut microbiome revealed by metagenomics and culture.</title>
        <authorList>
            <person name="Gilroy R."/>
            <person name="Ravi A."/>
            <person name="Getino M."/>
            <person name="Pursley I."/>
            <person name="Horton D.L."/>
            <person name="Alikhan N.F."/>
            <person name="Baker D."/>
            <person name="Gharbi K."/>
            <person name="Hall N."/>
            <person name="Watson M."/>
            <person name="Adriaenssens E.M."/>
            <person name="Foster-Nyarko E."/>
            <person name="Jarju S."/>
            <person name="Secka A."/>
            <person name="Antonio M."/>
            <person name="Oren A."/>
            <person name="Chaudhuri R.R."/>
            <person name="La Ragione R."/>
            <person name="Hildebrand F."/>
            <person name="Pallen M.J."/>
        </authorList>
    </citation>
    <scope>NUCLEOTIDE SEQUENCE</scope>
    <source>
        <strain evidence="4">CHK152-2871</strain>
    </source>
</reference>
<proteinExistence type="predicted"/>
<dbReference type="SUPFAM" id="SSF55073">
    <property type="entry name" value="Nucleotide cyclase"/>
    <property type="match status" value="1"/>
</dbReference>
<gene>
    <name evidence="4" type="ORF">IAA86_05785</name>
</gene>
<evidence type="ECO:0000313" key="5">
    <source>
        <dbReference type="Proteomes" id="UP000886865"/>
    </source>
</evidence>
<dbReference type="SUPFAM" id="SSF55781">
    <property type="entry name" value="GAF domain-like"/>
    <property type="match status" value="1"/>
</dbReference>
<dbReference type="Gene3D" id="3.30.450.40">
    <property type="match status" value="1"/>
</dbReference>
<dbReference type="InterPro" id="IPR006674">
    <property type="entry name" value="HD_domain"/>
</dbReference>
<dbReference type="InterPro" id="IPR006675">
    <property type="entry name" value="HDIG_dom"/>
</dbReference>
<name>A0A9D1JXU3_9BACT</name>
<feature type="domain" description="HD" evidence="2">
    <location>
        <begin position="450"/>
        <end position="573"/>
    </location>
</feature>
<dbReference type="Pfam" id="PF13487">
    <property type="entry name" value="HD_5"/>
    <property type="match status" value="1"/>
</dbReference>
<reference evidence="4" key="1">
    <citation type="submission" date="2020-10" db="EMBL/GenBank/DDBJ databases">
        <authorList>
            <person name="Gilroy R."/>
        </authorList>
    </citation>
    <scope>NUCLEOTIDE SEQUENCE</scope>
    <source>
        <strain evidence="4">CHK152-2871</strain>
    </source>
</reference>
<dbReference type="InterPro" id="IPR043128">
    <property type="entry name" value="Rev_trsase/Diguanyl_cyclase"/>
</dbReference>
<feature type="domain" description="HD-GYP" evidence="3">
    <location>
        <begin position="428"/>
        <end position="619"/>
    </location>
</feature>
<evidence type="ECO:0000313" key="4">
    <source>
        <dbReference type="EMBL" id="HIS74510.1"/>
    </source>
</evidence>
<dbReference type="Gene3D" id="3.30.70.270">
    <property type="match status" value="1"/>
</dbReference>
<dbReference type="PROSITE" id="PS51831">
    <property type="entry name" value="HD"/>
    <property type="match status" value="1"/>
</dbReference>
<dbReference type="InterPro" id="IPR029787">
    <property type="entry name" value="Nucleotide_cyclase"/>
</dbReference>
<dbReference type="SMART" id="SM00267">
    <property type="entry name" value="GGDEF"/>
    <property type="match status" value="1"/>
</dbReference>
<dbReference type="AlphaFoldDB" id="A0A9D1JXU3"/>
<dbReference type="InterPro" id="IPR037522">
    <property type="entry name" value="HD_GYP_dom"/>
</dbReference>
<dbReference type="InterPro" id="IPR003607">
    <property type="entry name" value="HD/PDEase_dom"/>
</dbReference>
<dbReference type="CDD" id="cd01949">
    <property type="entry name" value="GGDEF"/>
    <property type="match status" value="1"/>
</dbReference>
<dbReference type="Pfam" id="PF00990">
    <property type="entry name" value="GGDEF"/>
    <property type="match status" value="1"/>
</dbReference>
<protein>
    <submittedName>
        <fullName evidence="4">Diguanylate cyclase</fullName>
    </submittedName>
</protein>
<dbReference type="PANTHER" id="PTHR43155:SF2">
    <property type="entry name" value="CYCLIC DI-GMP PHOSPHODIESTERASE PA4108"/>
    <property type="match status" value="1"/>
</dbReference>
<feature type="domain" description="GGDEF" evidence="1">
    <location>
        <begin position="252"/>
        <end position="386"/>
    </location>
</feature>
<comment type="caution">
    <text evidence="4">The sequence shown here is derived from an EMBL/GenBank/DDBJ whole genome shotgun (WGS) entry which is preliminary data.</text>
</comment>
<dbReference type="CDD" id="cd00077">
    <property type="entry name" value="HDc"/>
    <property type="match status" value="1"/>
</dbReference>
<evidence type="ECO:0000259" key="2">
    <source>
        <dbReference type="PROSITE" id="PS51831"/>
    </source>
</evidence>
<dbReference type="PROSITE" id="PS50887">
    <property type="entry name" value="GGDEF"/>
    <property type="match status" value="1"/>
</dbReference>
<accession>A0A9D1JXU3</accession>
<evidence type="ECO:0000259" key="1">
    <source>
        <dbReference type="PROSITE" id="PS50887"/>
    </source>
</evidence>